<feature type="compositionally biased region" description="Polar residues" evidence="8">
    <location>
        <begin position="362"/>
        <end position="373"/>
    </location>
</feature>
<feature type="compositionally biased region" description="Basic and acidic residues" evidence="8">
    <location>
        <begin position="281"/>
        <end position="303"/>
    </location>
</feature>
<gene>
    <name evidence="9" type="ORF">BDW47DRAFT_5671</name>
</gene>
<comment type="similarity">
    <text evidence="1">Belongs to the SOS response-associated peptidase family.</text>
</comment>
<dbReference type="Proteomes" id="UP000234585">
    <property type="component" value="Unassembled WGS sequence"/>
</dbReference>
<feature type="region of interest" description="Disordered" evidence="8">
    <location>
        <begin position="1"/>
        <end position="82"/>
    </location>
</feature>
<feature type="compositionally biased region" description="Low complexity" evidence="8">
    <location>
        <begin position="59"/>
        <end position="72"/>
    </location>
</feature>
<dbReference type="GO" id="GO:0006508">
    <property type="term" value="P:proteolysis"/>
    <property type="evidence" value="ECO:0007669"/>
    <property type="project" value="UniProtKB-KW"/>
</dbReference>
<dbReference type="PANTHER" id="PTHR13604">
    <property type="entry name" value="DC12-RELATED"/>
    <property type="match status" value="1"/>
</dbReference>
<evidence type="ECO:0000256" key="6">
    <source>
        <dbReference type="ARBA" id="ARBA00023125"/>
    </source>
</evidence>
<keyword evidence="4" id="KW-0378">Hydrolase</keyword>
<reference evidence="9 10" key="1">
    <citation type="submission" date="2017-12" db="EMBL/GenBank/DDBJ databases">
        <authorList>
            <consortium name="DOE Joint Genome Institute"/>
            <person name="Haridas S."/>
            <person name="Kjaerbolling I."/>
            <person name="Vesth T.C."/>
            <person name="Frisvad J.C."/>
            <person name="Nybo J.L."/>
            <person name="Theobald S."/>
            <person name="Kuo A."/>
            <person name="Bowyer P."/>
            <person name="Matsuda Y."/>
            <person name="Mondo S."/>
            <person name="Lyhne E.K."/>
            <person name="Kogle M.E."/>
            <person name="Clum A."/>
            <person name="Lipzen A."/>
            <person name="Salamov A."/>
            <person name="Ngan C.Y."/>
            <person name="Daum C."/>
            <person name="Chiniquy J."/>
            <person name="Barry K."/>
            <person name="LaButti K."/>
            <person name="Simmons B.A."/>
            <person name="Magnuson J.K."/>
            <person name="Mortensen U.H."/>
            <person name="Larsen T.O."/>
            <person name="Grigoriev I.V."/>
            <person name="Baker S.E."/>
            <person name="Andersen M.R."/>
            <person name="Nordberg H.P."/>
            <person name="Cantor M.N."/>
            <person name="Hua S.X."/>
        </authorList>
    </citation>
    <scope>NUCLEOTIDE SEQUENCE [LARGE SCALE GENOMIC DNA]</scope>
    <source>
        <strain evidence="9 10">CBS 102.13</strain>
    </source>
</reference>
<dbReference type="GO" id="GO:0106300">
    <property type="term" value="P:protein-DNA covalent cross-linking repair"/>
    <property type="evidence" value="ECO:0007669"/>
    <property type="project" value="InterPro"/>
</dbReference>
<dbReference type="GO" id="GO:0003697">
    <property type="term" value="F:single-stranded DNA binding"/>
    <property type="evidence" value="ECO:0007669"/>
    <property type="project" value="InterPro"/>
</dbReference>
<evidence type="ECO:0000313" key="10">
    <source>
        <dbReference type="Proteomes" id="UP000234585"/>
    </source>
</evidence>
<feature type="compositionally biased region" description="Basic and acidic residues" evidence="8">
    <location>
        <begin position="311"/>
        <end position="336"/>
    </location>
</feature>
<evidence type="ECO:0000256" key="4">
    <source>
        <dbReference type="ARBA" id="ARBA00022801"/>
    </source>
</evidence>
<evidence type="ECO:0000256" key="7">
    <source>
        <dbReference type="ARBA" id="ARBA00023239"/>
    </source>
</evidence>
<keyword evidence="10" id="KW-1185">Reference proteome</keyword>
<dbReference type="AlphaFoldDB" id="A0A2I2FHH4"/>
<dbReference type="OrthoDB" id="2111841at2759"/>
<dbReference type="SUPFAM" id="SSF143081">
    <property type="entry name" value="BB1717-like"/>
    <property type="match status" value="1"/>
</dbReference>
<evidence type="ECO:0000256" key="5">
    <source>
        <dbReference type="ARBA" id="ARBA00023124"/>
    </source>
</evidence>
<evidence type="ECO:0000256" key="8">
    <source>
        <dbReference type="SAM" id="MobiDB-lite"/>
    </source>
</evidence>
<dbReference type="PANTHER" id="PTHR13604:SF0">
    <property type="entry name" value="ABASIC SITE PROCESSING PROTEIN HMCES"/>
    <property type="match status" value="1"/>
</dbReference>
<dbReference type="EMBL" id="KZ559126">
    <property type="protein sequence ID" value="PLB40081.1"/>
    <property type="molecule type" value="Genomic_DNA"/>
</dbReference>
<keyword evidence="6" id="KW-0238">DNA-binding</keyword>
<protein>
    <submittedName>
        <fullName evidence="9">DUF159-domain-containing protein</fullName>
    </submittedName>
</protein>
<feature type="region of interest" description="Disordered" evidence="8">
    <location>
        <begin position="278"/>
        <end position="373"/>
    </location>
</feature>
<keyword evidence="3" id="KW-0227">DNA damage</keyword>
<evidence type="ECO:0000256" key="1">
    <source>
        <dbReference type="ARBA" id="ARBA00008136"/>
    </source>
</evidence>
<dbReference type="GO" id="GO:0016829">
    <property type="term" value="F:lyase activity"/>
    <property type="evidence" value="ECO:0007669"/>
    <property type="project" value="UniProtKB-KW"/>
</dbReference>
<name>A0A2I2FHH4_ASPCN</name>
<dbReference type="STRING" id="41067.A0A2I2FHH4"/>
<dbReference type="Gene3D" id="3.90.1680.10">
    <property type="entry name" value="SOS response associated peptidase-like"/>
    <property type="match status" value="1"/>
</dbReference>
<organism evidence="9 10">
    <name type="scientific">Aspergillus candidus</name>
    <dbReference type="NCBI Taxonomy" id="41067"/>
    <lineage>
        <taxon>Eukaryota</taxon>
        <taxon>Fungi</taxon>
        <taxon>Dikarya</taxon>
        <taxon>Ascomycota</taxon>
        <taxon>Pezizomycotina</taxon>
        <taxon>Eurotiomycetes</taxon>
        <taxon>Eurotiomycetidae</taxon>
        <taxon>Eurotiales</taxon>
        <taxon>Aspergillaceae</taxon>
        <taxon>Aspergillus</taxon>
        <taxon>Aspergillus subgen. Circumdati</taxon>
    </lineage>
</organism>
<dbReference type="Pfam" id="PF02586">
    <property type="entry name" value="SRAP"/>
    <property type="match status" value="1"/>
</dbReference>
<proteinExistence type="inferred from homology"/>
<keyword evidence="7" id="KW-0456">Lyase</keyword>
<evidence type="ECO:0000256" key="2">
    <source>
        <dbReference type="ARBA" id="ARBA00022670"/>
    </source>
</evidence>
<sequence>MAYVRNRMQQQGLQVDQAPDDDDVRETFNFAPGNNGAVYCAQLPSPAPSDSVPDHEPEQQQQQQQQSSPETEQNAEKDTPTYKIQSMKWGLVPFWTKRKPDYGSLMRTINCRDDSLSEDRGMWTSMKRTKRCVVICQGFYEWLKKGPGGRERVPYFVKRKDGDLMYFAGLWDNVTYEGSNESLYSYTVITTSTNSDLRFLHDRMPVILDPNSEAMKTWLDPHRRTWSKELQAILKPYDGELEYYPVSKDVGKVGNNSPDFIVPVSSKENKSNIANFFANAKKPDPDPDLDGAVKSEGGAKKGADAPPVTPVKREHRSESEESPKKPKTEGSSEKKIGGTPGRKTRSATSAQHAKTGHAKPTDGSQRITSFFGK</sequence>
<evidence type="ECO:0000313" key="9">
    <source>
        <dbReference type="EMBL" id="PLB40081.1"/>
    </source>
</evidence>
<dbReference type="RefSeq" id="XP_024674093.1">
    <property type="nucleotide sequence ID" value="XM_024819333.1"/>
</dbReference>
<dbReference type="InterPro" id="IPR036590">
    <property type="entry name" value="SRAP-like"/>
</dbReference>
<dbReference type="GeneID" id="36526493"/>
<keyword evidence="5" id="KW-0190">Covalent protein-DNA linkage</keyword>
<accession>A0A2I2FHH4</accession>
<dbReference type="InterPro" id="IPR003738">
    <property type="entry name" value="SRAP"/>
</dbReference>
<dbReference type="GO" id="GO:0008233">
    <property type="term" value="F:peptidase activity"/>
    <property type="evidence" value="ECO:0007669"/>
    <property type="project" value="UniProtKB-KW"/>
</dbReference>
<evidence type="ECO:0000256" key="3">
    <source>
        <dbReference type="ARBA" id="ARBA00022763"/>
    </source>
</evidence>
<keyword evidence="2" id="KW-0645">Protease</keyword>